<dbReference type="Gene3D" id="2.60.40.690">
    <property type="entry name" value="Alpha-macroglobulin, receptor-binding domain"/>
    <property type="match status" value="1"/>
</dbReference>
<evidence type="ECO:0000259" key="8">
    <source>
        <dbReference type="SMART" id="SM01359"/>
    </source>
</evidence>
<dbReference type="Gene3D" id="2.60.120.1540">
    <property type="match status" value="1"/>
</dbReference>
<dbReference type="EMBL" id="RHFK02000004">
    <property type="protein sequence ID" value="TWW77815.1"/>
    <property type="molecule type" value="Genomic_DNA"/>
</dbReference>
<dbReference type="InterPro" id="IPR050473">
    <property type="entry name" value="A2M/Complement_sys"/>
</dbReference>
<protein>
    <submittedName>
        <fullName evidence="11">Alpha-2-macroglobulin</fullName>
    </submittedName>
</protein>
<dbReference type="Gene3D" id="2.60.40.1940">
    <property type="match status" value="2"/>
</dbReference>
<dbReference type="SMART" id="SM01360">
    <property type="entry name" value="A2M"/>
    <property type="match status" value="2"/>
</dbReference>
<dbReference type="InterPro" id="IPR014756">
    <property type="entry name" value="Ig_E-set"/>
</dbReference>
<feature type="domain" description="Alpha-2-macroglobulin bait region" evidence="8">
    <location>
        <begin position="382"/>
        <end position="528"/>
    </location>
</feature>
<dbReference type="InterPro" id="IPR011626">
    <property type="entry name" value="Alpha-macroglobulin_TED"/>
</dbReference>
<feature type="signal peptide" evidence="7">
    <location>
        <begin position="1"/>
        <end position="27"/>
    </location>
</feature>
<dbReference type="Pfam" id="PF17791">
    <property type="entry name" value="MG3"/>
    <property type="match status" value="2"/>
</dbReference>
<dbReference type="PROSITE" id="PS00477">
    <property type="entry name" value="ALPHA_2_MACROGLOBULIN"/>
    <property type="match status" value="2"/>
</dbReference>
<proteinExistence type="inferred from homology"/>
<dbReference type="SUPFAM" id="SSF81296">
    <property type="entry name" value="E set domains"/>
    <property type="match status" value="2"/>
</dbReference>
<dbReference type="InterPro" id="IPR008930">
    <property type="entry name" value="Terpenoid_cyclase/PrenylTrfase"/>
</dbReference>
<evidence type="ECO:0000256" key="3">
    <source>
        <dbReference type="ARBA" id="ARBA00022729"/>
    </source>
</evidence>
<dbReference type="PANTHER" id="PTHR11412">
    <property type="entry name" value="MACROGLOBULIN / COMPLEMENT"/>
    <property type="match status" value="1"/>
</dbReference>
<name>A0A5C6PEQ5_9TELE</name>
<comment type="caution">
    <text evidence="11">The sequence shown here is derived from an EMBL/GenBank/DDBJ whole genome shotgun (WGS) entry which is preliminary data.</text>
</comment>
<dbReference type="Pfam" id="PF00207">
    <property type="entry name" value="A2M"/>
    <property type="match status" value="2"/>
</dbReference>
<dbReference type="InterPro" id="IPR019742">
    <property type="entry name" value="MacrogloblnA2_CS"/>
</dbReference>
<comment type="similarity">
    <text evidence="1">Belongs to the protease inhibitor I39 (alpha-2-macroglobulin) family.</text>
</comment>
<evidence type="ECO:0000313" key="11">
    <source>
        <dbReference type="EMBL" id="TWW77815.1"/>
    </source>
</evidence>
<evidence type="ECO:0000256" key="1">
    <source>
        <dbReference type="ARBA" id="ARBA00010952"/>
    </source>
</evidence>
<dbReference type="InterPro" id="IPR041555">
    <property type="entry name" value="MG3"/>
</dbReference>
<keyword evidence="2" id="KW-0646">Protease inhibitor</keyword>
<dbReference type="InterPro" id="IPR041813">
    <property type="entry name" value="A2M_TED"/>
</dbReference>
<dbReference type="FunFam" id="1.50.10.20:FF:000001">
    <property type="entry name" value="CD109 isoform 1"/>
    <property type="match status" value="2"/>
</dbReference>
<dbReference type="Pfam" id="PF01835">
    <property type="entry name" value="MG2"/>
    <property type="match status" value="2"/>
</dbReference>
<dbReference type="InterPro" id="IPR036595">
    <property type="entry name" value="A-macroglobulin_rcpt-bd_sf"/>
</dbReference>
<dbReference type="InterPro" id="IPR011625">
    <property type="entry name" value="A2M_N_BRD"/>
</dbReference>
<dbReference type="Pfam" id="PF07678">
    <property type="entry name" value="TED_complement"/>
    <property type="match status" value="2"/>
</dbReference>
<dbReference type="InterPro" id="IPR047565">
    <property type="entry name" value="Alpha-macroglob_thiol-ester_cl"/>
</dbReference>
<organism evidence="11 12">
    <name type="scientific">Takifugu flavidus</name>
    <name type="common">sansaifugu</name>
    <dbReference type="NCBI Taxonomy" id="433684"/>
    <lineage>
        <taxon>Eukaryota</taxon>
        <taxon>Metazoa</taxon>
        <taxon>Chordata</taxon>
        <taxon>Craniata</taxon>
        <taxon>Vertebrata</taxon>
        <taxon>Euteleostomi</taxon>
        <taxon>Actinopterygii</taxon>
        <taxon>Neopterygii</taxon>
        <taxon>Teleostei</taxon>
        <taxon>Neoteleostei</taxon>
        <taxon>Acanthomorphata</taxon>
        <taxon>Eupercaria</taxon>
        <taxon>Tetraodontiformes</taxon>
        <taxon>Tetradontoidea</taxon>
        <taxon>Tetraodontidae</taxon>
        <taxon>Takifugu</taxon>
    </lineage>
</organism>
<dbReference type="SUPFAM" id="SSF48239">
    <property type="entry name" value="Terpenoid cyclases/Protein prenyltransferases"/>
    <property type="match status" value="2"/>
</dbReference>
<evidence type="ECO:0000256" key="2">
    <source>
        <dbReference type="ARBA" id="ARBA00022690"/>
    </source>
</evidence>
<evidence type="ECO:0000313" key="12">
    <source>
        <dbReference type="Proteomes" id="UP000324091"/>
    </source>
</evidence>
<keyword evidence="12" id="KW-1185">Reference proteome</keyword>
<dbReference type="SMART" id="SM01359">
    <property type="entry name" value="A2M_N_2"/>
    <property type="match status" value="2"/>
</dbReference>
<evidence type="ECO:0000256" key="6">
    <source>
        <dbReference type="ARBA" id="ARBA00023180"/>
    </source>
</evidence>
<dbReference type="Gene3D" id="2.60.40.10">
    <property type="entry name" value="Immunoglobulins"/>
    <property type="match status" value="2"/>
</dbReference>
<dbReference type="PANTHER" id="PTHR11412:SF150">
    <property type="entry name" value="ALPHA-2-MACROGLOBULIN-RELATED"/>
    <property type="match status" value="1"/>
</dbReference>
<dbReference type="SMART" id="SM01419">
    <property type="entry name" value="Thiol-ester_cl"/>
    <property type="match status" value="2"/>
</dbReference>
<evidence type="ECO:0000256" key="4">
    <source>
        <dbReference type="ARBA" id="ARBA00022900"/>
    </source>
</evidence>
<feature type="domain" description="Alpha-2-macroglobulin bait region" evidence="8">
    <location>
        <begin position="1695"/>
        <end position="1841"/>
    </location>
</feature>
<dbReference type="FunFam" id="2.60.40.1930:FF:000001">
    <property type="entry name" value="CD109 isoform 3"/>
    <property type="match status" value="2"/>
</dbReference>
<keyword evidence="4" id="KW-0722">Serine protease inhibitor</keyword>
<dbReference type="CDD" id="cd02897">
    <property type="entry name" value="A2M_2"/>
    <property type="match status" value="2"/>
</dbReference>
<evidence type="ECO:0000256" key="5">
    <source>
        <dbReference type="ARBA" id="ARBA00023157"/>
    </source>
</evidence>
<dbReference type="GO" id="GO:0005615">
    <property type="term" value="C:extracellular space"/>
    <property type="evidence" value="ECO:0007669"/>
    <property type="project" value="InterPro"/>
</dbReference>
<dbReference type="Gene3D" id="2.60.40.1930">
    <property type="match status" value="4"/>
</dbReference>
<evidence type="ECO:0000259" key="10">
    <source>
        <dbReference type="SMART" id="SM01361"/>
    </source>
</evidence>
<dbReference type="Pfam" id="PF07703">
    <property type="entry name" value="A2M_BRD"/>
    <property type="match status" value="2"/>
</dbReference>
<dbReference type="InterPro" id="IPR002890">
    <property type="entry name" value="MG2"/>
</dbReference>
<dbReference type="Gene3D" id="1.50.10.20">
    <property type="match status" value="2"/>
</dbReference>
<feature type="domain" description="Alpha-2-macroglobulin" evidence="9">
    <location>
        <begin position="604"/>
        <end position="693"/>
    </location>
</feature>
<dbReference type="Pfam" id="PF07677">
    <property type="entry name" value="A2M_recep"/>
    <property type="match status" value="1"/>
</dbReference>
<feature type="chain" id="PRO_5022899880" evidence="7">
    <location>
        <begin position="28"/>
        <end position="2383"/>
    </location>
</feature>
<feature type="domain" description="Alpha-2-macroglobulin" evidence="9">
    <location>
        <begin position="1891"/>
        <end position="1980"/>
    </location>
</feature>
<dbReference type="InterPro" id="IPR001599">
    <property type="entry name" value="Macroglobln_a2"/>
</dbReference>
<evidence type="ECO:0000256" key="7">
    <source>
        <dbReference type="SAM" id="SignalP"/>
    </source>
</evidence>
<evidence type="ECO:0000259" key="9">
    <source>
        <dbReference type="SMART" id="SM01360"/>
    </source>
</evidence>
<dbReference type="GO" id="GO:0007399">
    <property type="term" value="P:nervous system development"/>
    <property type="evidence" value="ECO:0007669"/>
    <property type="project" value="UniProtKB-ARBA"/>
</dbReference>
<dbReference type="SUPFAM" id="SSF49410">
    <property type="entry name" value="Alpha-macroglobulin receptor domain"/>
    <property type="match status" value="1"/>
</dbReference>
<dbReference type="Proteomes" id="UP000324091">
    <property type="component" value="Chromosome 12"/>
</dbReference>
<dbReference type="SMART" id="SM01361">
    <property type="entry name" value="A2M_recep"/>
    <property type="match status" value="1"/>
</dbReference>
<dbReference type="GO" id="GO:0004867">
    <property type="term" value="F:serine-type endopeptidase inhibitor activity"/>
    <property type="evidence" value="ECO:0007669"/>
    <property type="project" value="UniProtKB-KW"/>
</dbReference>
<keyword evidence="5" id="KW-1015">Disulfide bond</keyword>
<sequence length="2383" mass="264522">MALPGGRTCAWTLLLCLNWVFFDGVAAGPQFMVTIPAVIEVGSTSRLCASLLQPNESLAMTAILTYNDNKMVIFERVSDKQFHQCTNFQAPEMSESKVHNLIVTVRGAQFSLTESRKILIKYYPLKSFVQTDKPIYLPGQTVHFRVVTLDTKLRPAKGLYDVIELLDPQQNRIGQWLNATSNGAILQLSYSLNSEVREGWYTISVWMKGNQVNKRFKVEKYVLPKFKVSLQVPNEVSVGKEELEMDVCAKYTYGQPVPGMVNIEICRRPRSYLTDQIPVLCFKEAKQIKAVHHNDTPVPNMEIQLLNAKGWQDWVLLNLTTDAEGIATFSLNTALFNGEDIRLKASEVRQDRNFLEPFFDSAHHTVSVFQPPLPFSKSVSSLVVNKKEEALSCDGEETISIKYNFVGETAGNVDVIYLIMSRGMIITQGLQMVEILKDPVTEGSISFSVKMSPEFSPALQVMAYVILPSENVIAHKADFTVTKCFLNKVSVEFSPTSAVPGEEVNMKVKALPNSLCGVSAIDQSVLILEPGETMTADMSLGLKVATNLLIKMPSCVKFKGLEYHRGLMLYRFSAPRVMAMAETGMAAAPGRGVIKTVRTFFPETWVWKLAEVGDSAQTDLPLTVPDTITTWKTEAFCLSPQGFGLAPQNEITVFQPFFLELSLPYSIIRGEQFELKATVFNYQSTCMMVSVKAAPSDEYTLTPLSGNEYTSCLCGSERKTLSWTMVPSVLGVVNVTVSAEAIASHASCDNEIVSVPERGRIDTVTRSLIVKAEGTEMKKINNWLLCPNDEVLKEEVELELPDNAIDGSARALVSVLGDIMGRALQNLDGLLKMPYGCGEQNMALLAPNIYILQYLRSTEQLTDDILKKAIHFLTSGYQRQLNYKHRDGSYSAFGIGDGNTWLTAFVVRSFEKAKAFIYIDPTKMDESKNWLLGRQKEDGCFAQSGKLFNNRMKGGVSDEVTLSAYITAALLEMNMSATDLPVHRSMMCLKESTNNLNNTYTTALMAYVFSLAGDLKTRDFLLQHLDSVSSQEGGLIHWSQSTDEGYGSLSVEIGSYVLLAKLSGSPTTEDLGYASRIVRWLSMQQNYYGGFSSTQDTVVALQALALYSSLVYSTKGSSTVKVNSPSGQLVFDVNQNNKLVYHEKLLKDLGGKVNLEVEGSMCASIQISLHYNIPTPTTVDIFFVEAKPECQTQKNRVTLKLSSLYRGKQQTTNMVILEVTMLSGFVPDPESVANLRQALLVGRVDENEGQVLIYITELPKDTPIHHTLTLIQEVPVQNLKPALVKIYDYYQPSDQAETEYVVTCDIISVSQSAMALPGGRTCTWTLLLCLNWVFFDGVAAGPQFMVTIPAVIEVGSTSRLCASLLQPNESLAMTAILTYNDNKMVIFERVSDKQFHQCTNFQAPEMSESKVHNLIVTVRGAQFSLTESRKIMIKYYPLKSFVQTDKPIYLPGQTVHFRVVTLDTKLRPAKGLYDVIELLDPEQNRIGQWLNATSNGAILQLSYSLNSEVREGWYTISVWMKGNQVNKRFKVEKYVLPKFKVSLQAPNKVTVGKEELEMDVCAKYTYGQPVPGMVNIEICRRPSSYLTDQIPGLCFKEAKQIKAVHHNDTPVPNMEIQLLNTIGWQDWVLLNLTTDAEGIATFSLNTTLFNGEDIRLKASDVRQDRNFLEPFFDSAHHTVSVFQPPLPFSKSVSSLVVNKKEEALSCDGEETISIKYNFVGETAGNVDVIYLIVSRGIIITQGFKMVEILKDPVTEGSISFSVKMSPELSPALQVMAYVILPSENVIAHKADFTVTKCFLNKVSVEFSPTSAVPGEEVNLKLKALPNSLCGVSAIDQSVLILEPGETMTADKVNARTKFNQDIFVKVLGEAQSDQLEGIGIIKTVRTFFPETWVWKLAEVGDSAQTDLPLTVPDTITTWKTEAFCLSPQGFGLAPQNEITVFQPFFLELSLPYSIIRGEQFELKATVFNYQSTCMMVSVKATPSDEYTLTPLSGNEYTSCLCGSERKTLSWTMVPSVLGVVNVTVSAEAIASHASCDNEIVSVPERGRIDTVTRSLIVKAEGTEMKKINNWLLCPNDEVLKEEVELELPDNAIDGSARALVSVLGDIMGRALQNLDGLLKMPYGCGEQNMALLAPNIYILQYLRSTEQLTDDILKKAIHFLTSGYQRQLNYKHRDGSYSAFGIGDGNTWLTAFVVRSFEKAKAFIYIDPTKMDESKNWLLGRQKEDGCFAQSGKLFNNRMKGGVSDEVTLSAYITAALLEMNMSATDLPVHRSMMCLKESTNNLNNTYTTALMAYVFSLAGDLKTRDFLLQHLDSVASQEGGLIHWSQSTDEGFGSLSVEIGSYVLLAKLSGSPTTEDLGYASRIVRWLSMQQNYYGGFSSTQV</sequence>
<gene>
    <name evidence="11" type="ORF">D4764_12G0012050</name>
</gene>
<feature type="domain" description="Alpha-macroglobulin receptor-binding" evidence="10">
    <location>
        <begin position="1212"/>
        <end position="1300"/>
    </location>
</feature>
<dbReference type="Gene3D" id="6.20.50.160">
    <property type="match status" value="1"/>
</dbReference>
<reference evidence="11 12" key="1">
    <citation type="submission" date="2019-04" db="EMBL/GenBank/DDBJ databases">
        <title>Chromosome genome assembly for Takifugu flavidus.</title>
        <authorList>
            <person name="Xiao S."/>
        </authorList>
    </citation>
    <scope>NUCLEOTIDE SEQUENCE [LARGE SCALE GENOMIC DNA]</scope>
    <source>
        <strain evidence="11">HTHZ2018</strain>
        <tissue evidence="11">Muscle</tissue>
    </source>
</reference>
<keyword evidence="6" id="KW-0325">Glycoprotein</keyword>
<dbReference type="Gene3D" id="2.20.130.20">
    <property type="match status" value="3"/>
</dbReference>
<keyword evidence="3 7" id="KW-0732">Signal</keyword>
<dbReference type="InterPro" id="IPR009048">
    <property type="entry name" value="A-macroglobulin_rcpt-bd"/>
</dbReference>
<accession>A0A5C6PEQ5</accession>
<dbReference type="InterPro" id="IPR013783">
    <property type="entry name" value="Ig-like_fold"/>
</dbReference>